<dbReference type="InterPro" id="IPR006119">
    <property type="entry name" value="Resolv_N"/>
</dbReference>
<dbReference type="SUPFAM" id="SSF53041">
    <property type="entry name" value="Resolvase-like"/>
    <property type="match status" value="1"/>
</dbReference>
<feature type="domain" description="Resolvase/invertase-type recombinase catalytic" evidence="3">
    <location>
        <begin position="2"/>
        <end position="141"/>
    </location>
</feature>
<organism evidence="4">
    <name type="scientific">marine sediment metagenome</name>
    <dbReference type="NCBI Taxonomy" id="412755"/>
    <lineage>
        <taxon>unclassified sequences</taxon>
        <taxon>metagenomes</taxon>
        <taxon>ecological metagenomes</taxon>
    </lineage>
</organism>
<dbReference type="InterPro" id="IPR050639">
    <property type="entry name" value="SSR_resolvase"/>
</dbReference>
<dbReference type="PANTHER" id="PTHR30461:SF2">
    <property type="entry name" value="SERINE RECOMBINASE PINE-RELATED"/>
    <property type="match status" value="1"/>
</dbReference>
<dbReference type="Gene3D" id="3.40.50.1390">
    <property type="entry name" value="Resolvase, N-terminal catalytic domain"/>
    <property type="match status" value="1"/>
</dbReference>
<name>A0A0F9NL10_9ZZZZ</name>
<dbReference type="PROSITE" id="PS51736">
    <property type="entry name" value="RECOMBINASES_3"/>
    <property type="match status" value="1"/>
</dbReference>
<keyword evidence="1" id="KW-0238">DNA-binding</keyword>
<dbReference type="EMBL" id="LAZR01003408">
    <property type="protein sequence ID" value="KKN18629.1"/>
    <property type="molecule type" value="Genomic_DNA"/>
</dbReference>
<dbReference type="AlphaFoldDB" id="A0A0F9NL10"/>
<dbReference type="InterPro" id="IPR036162">
    <property type="entry name" value="Resolvase-like_N_sf"/>
</dbReference>
<proteinExistence type="predicted"/>
<dbReference type="SMART" id="SM00857">
    <property type="entry name" value="Resolvase"/>
    <property type="match status" value="1"/>
</dbReference>
<dbReference type="GO" id="GO:0000150">
    <property type="term" value="F:DNA strand exchange activity"/>
    <property type="evidence" value="ECO:0007669"/>
    <property type="project" value="InterPro"/>
</dbReference>
<dbReference type="GO" id="GO:0003677">
    <property type="term" value="F:DNA binding"/>
    <property type="evidence" value="ECO:0007669"/>
    <property type="project" value="UniProtKB-KW"/>
</dbReference>
<reference evidence="4" key="1">
    <citation type="journal article" date="2015" name="Nature">
        <title>Complex archaea that bridge the gap between prokaryotes and eukaryotes.</title>
        <authorList>
            <person name="Spang A."/>
            <person name="Saw J.H."/>
            <person name="Jorgensen S.L."/>
            <person name="Zaremba-Niedzwiedzka K."/>
            <person name="Martijn J."/>
            <person name="Lind A.E."/>
            <person name="van Eijk R."/>
            <person name="Schleper C."/>
            <person name="Guy L."/>
            <person name="Ettema T.J."/>
        </authorList>
    </citation>
    <scope>NUCLEOTIDE SEQUENCE</scope>
</reference>
<accession>A0A0F9NL10</accession>
<evidence type="ECO:0000256" key="1">
    <source>
        <dbReference type="ARBA" id="ARBA00023125"/>
    </source>
</evidence>
<dbReference type="Pfam" id="PF00239">
    <property type="entry name" value="Resolvase"/>
    <property type="match status" value="1"/>
</dbReference>
<dbReference type="PANTHER" id="PTHR30461">
    <property type="entry name" value="DNA-INVERTASE FROM LAMBDOID PROPHAGE"/>
    <property type="match status" value="1"/>
</dbReference>
<evidence type="ECO:0000259" key="3">
    <source>
        <dbReference type="PROSITE" id="PS51736"/>
    </source>
</evidence>
<evidence type="ECO:0000256" key="2">
    <source>
        <dbReference type="ARBA" id="ARBA00023172"/>
    </source>
</evidence>
<evidence type="ECO:0000313" key="4">
    <source>
        <dbReference type="EMBL" id="KKN18629.1"/>
    </source>
</evidence>
<protein>
    <recommendedName>
        <fullName evidence="3">Resolvase/invertase-type recombinase catalytic domain-containing protein</fullName>
    </recommendedName>
</protein>
<sequence>MKVAIYVRVSRTDQVLENQINPLKDYCYRMGYDYEIFQEKESTRKTRPVQWELYNRLLRKEFDGLVIYKFDRWARSTKELIEHMENLTEKKVMVYSLTENIDLSTSMGKAMLTIISAFAQLERDIIRERTLAGLDRARAQGKKLGRPKGKFTSKDVPLGVVREYLGKGYDIREMAKIMETSKYRIEKAIKKIKGSKSEGVLKD</sequence>
<dbReference type="CDD" id="cd03768">
    <property type="entry name" value="SR_ResInv"/>
    <property type="match status" value="1"/>
</dbReference>
<comment type="caution">
    <text evidence="4">The sequence shown here is derived from an EMBL/GenBank/DDBJ whole genome shotgun (WGS) entry which is preliminary data.</text>
</comment>
<gene>
    <name evidence="4" type="ORF">LCGC14_0953840</name>
</gene>
<keyword evidence="2" id="KW-0233">DNA recombination</keyword>